<keyword evidence="8" id="KW-1185">Reference proteome</keyword>
<evidence type="ECO:0000256" key="5">
    <source>
        <dbReference type="SAM" id="Phobius"/>
    </source>
</evidence>
<keyword evidence="5" id="KW-1133">Transmembrane helix</keyword>
<feature type="domain" description="EF-hand" evidence="6">
    <location>
        <begin position="243"/>
        <end position="273"/>
    </location>
</feature>
<feature type="domain" description="EF-hand" evidence="6">
    <location>
        <begin position="203"/>
        <end position="238"/>
    </location>
</feature>
<keyword evidence="5" id="KW-0812">Transmembrane</keyword>
<evidence type="ECO:0000313" key="7">
    <source>
        <dbReference type="EMBL" id="KAL3773522.1"/>
    </source>
</evidence>
<dbReference type="PANTHER" id="PTHR34524">
    <property type="entry name" value="CALCYPHOSIN"/>
    <property type="match status" value="1"/>
</dbReference>
<dbReference type="InterPro" id="IPR002048">
    <property type="entry name" value="EF_hand_dom"/>
</dbReference>
<dbReference type="InterPro" id="IPR051581">
    <property type="entry name" value="Ca-bind"/>
</dbReference>
<dbReference type="GO" id="GO:0046872">
    <property type="term" value="F:metal ion binding"/>
    <property type="evidence" value="ECO:0007669"/>
    <property type="project" value="UniProtKB-KW"/>
</dbReference>
<dbReference type="Proteomes" id="UP001530400">
    <property type="component" value="Unassembled WGS sequence"/>
</dbReference>
<reference evidence="7 8" key="1">
    <citation type="submission" date="2024-10" db="EMBL/GenBank/DDBJ databases">
        <title>Updated reference genomes for cyclostephanoid diatoms.</title>
        <authorList>
            <person name="Roberts W.R."/>
            <person name="Alverson A.J."/>
        </authorList>
    </citation>
    <scope>NUCLEOTIDE SEQUENCE [LARGE SCALE GENOMIC DNA]</scope>
    <source>
        <strain evidence="7 8">AJA010-31</strain>
    </source>
</reference>
<feature type="domain" description="EF-hand" evidence="6">
    <location>
        <begin position="113"/>
        <end position="148"/>
    </location>
</feature>
<evidence type="ECO:0000256" key="3">
    <source>
        <dbReference type="ARBA" id="ARBA00022837"/>
    </source>
</evidence>
<feature type="region of interest" description="Disordered" evidence="4">
    <location>
        <begin position="59"/>
        <end position="107"/>
    </location>
</feature>
<dbReference type="EMBL" id="JALLPJ020001230">
    <property type="protein sequence ID" value="KAL3773522.1"/>
    <property type="molecule type" value="Genomic_DNA"/>
</dbReference>
<proteinExistence type="predicted"/>
<dbReference type="PROSITE" id="PS00018">
    <property type="entry name" value="EF_HAND_1"/>
    <property type="match status" value="4"/>
</dbReference>
<name>A0ABD3NC16_9STRA</name>
<dbReference type="SMART" id="SM00054">
    <property type="entry name" value="EFh"/>
    <property type="match status" value="4"/>
</dbReference>
<sequence length="507" mass="57514">MSVNPTMRLPREGTTIRLVNLRNPSLNGAEGKIAGYTRDNERVMVALSGDGGVVKVKPKQIELLDDRKRRRSSANGHRHSGRRSMSRRSSMKRSNSGRSGGSSGKDVQEQLVETLKSADAMFELADTDGSGFLSFEEFEYYMKRHTSHSIEMIQDVFAMIDKDGDGEVSKEEVRANFFRRRRELMEKTGGSDEALVDDVALMRAAKDADTMFDKADVSGDGEISLREFQLYMKRHTKHSDIAIAELFSLMDADNDGYVTREEVRRVFLKQKQSAKSGSGDKQISMADLLGVHDDDMAELCDDVYSMFFLADLFSQSFWYALAIFALKQTLIMMIAVDLFVNKSFPDSSEVPSMVKSTQFFLMPVNFALQEELVVTFFIYGNIKWHKAILELNPGAYKWKFHMGNMFRLLDGLSFLFINTTLLLQATDILSMFLNFAALQFLQSIDNVALDLAKDGYLSEQLEDVANKVAFMKLPKNNNELLQMMDSFLMGVTFTILEIVWLIKLRLF</sequence>
<evidence type="ECO:0000259" key="6">
    <source>
        <dbReference type="PROSITE" id="PS50222"/>
    </source>
</evidence>
<dbReference type="SUPFAM" id="SSF47473">
    <property type="entry name" value="EF-hand"/>
    <property type="match status" value="1"/>
</dbReference>
<dbReference type="PROSITE" id="PS50222">
    <property type="entry name" value="EF_HAND_2"/>
    <property type="match status" value="4"/>
</dbReference>
<comment type="caution">
    <text evidence="7">The sequence shown here is derived from an EMBL/GenBank/DDBJ whole genome shotgun (WGS) entry which is preliminary data.</text>
</comment>
<dbReference type="Pfam" id="PF13499">
    <property type="entry name" value="EF-hand_7"/>
    <property type="match status" value="2"/>
</dbReference>
<keyword evidence="1" id="KW-0479">Metal-binding</keyword>
<keyword evidence="2" id="KW-0677">Repeat</keyword>
<evidence type="ECO:0000313" key="8">
    <source>
        <dbReference type="Proteomes" id="UP001530400"/>
    </source>
</evidence>
<gene>
    <name evidence="7" type="ORF">ACHAWO_000518</name>
</gene>
<dbReference type="InterPro" id="IPR011992">
    <property type="entry name" value="EF-hand-dom_pair"/>
</dbReference>
<feature type="transmembrane region" description="Helical" evidence="5">
    <location>
        <begin position="317"/>
        <end position="340"/>
    </location>
</feature>
<feature type="compositionally biased region" description="Basic residues" evidence="4">
    <location>
        <begin position="68"/>
        <end position="91"/>
    </location>
</feature>
<protein>
    <recommendedName>
        <fullName evidence="6">EF-hand domain-containing protein</fullName>
    </recommendedName>
</protein>
<dbReference type="InterPro" id="IPR018247">
    <property type="entry name" value="EF_Hand_1_Ca_BS"/>
</dbReference>
<accession>A0ABD3NC16</accession>
<dbReference type="PANTHER" id="PTHR34524:SF6">
    <property type="entry name" value="CALCYPHOSINE LIKE"/>
    <property type="match status" value="1"/>
</dbReference>
<feature type="transmembrane region" description="Helical" evidence="5">
    <location>
        <begin position="406"/>
        <end position="425"/>
    </location>
</feature>
<evidence type="ECO:0000256" key="1">
    <source>
        <dbReference type="ARBA" id="ARBA00022723"/>
    </source>
</evidence>
<feature type="transmembrane region" description="Helical" evidence="5">
    <location>
        <begin position="480"/>
        <end position="502"/>
    </location>
</feature>
<keyword evidence="5" id="KW-0472">Membrane</keyword>
<organism evidence="7 8">
    <name type="scientific">Cyclotella atomus</name>
    <dbReference type="NCBI Taxonomy" id="382360"/>
    <lineage>
        <taxon>Eukaryota</taxon>
        <taxon>Sar</taxon>
        <taxon>Stramenopiles</taxon>
        <taxon>Ochrophyta</taxon>
        <taxon>Bacillariophyta</taxon>
        <taxon>Coscinodiscophyceae</taxon>
        <taxon>Thalassiosirophycidae</taxon>
        <taxon>Stephanodiscales</taxon>
        <taxon>Stephanodiscaceae</taxon>
        <taxon>Cyclotella</taxon>
    </lineage>
</organism>
<feature type="domain" description="EF-hand" evidence="6">
    <location>
        <begin position="149"/>
        <end position="183"/>
    </location>
</feature>
<keyword evidence="3" id="KW-0106">Calcium</keyword>
<dbReference type="AlphaFoldDB" id="A0ABD3NC16"/>
<evidence type="ECO:0000256" key="4">
    <source>
        <dbReference type="SAM" id="MobiDB-lite"/>
    </source>
</evidence>
<evidence type="ECO:0000256" key="2">
    <source>
        <dbReference type="ARBA" id="ARBA00022737"/>
    </source>
</evidence>
<dbReference type="Gene3D" id="1.10.238.10">
    <property type="entry name" value="EF-hand"/>
    <property type="match status" value="2"/>
</dbReference>